<dbReference type="EMBL" id="VDCJ01000338">
    <property type="protein sequence ID" value="MRU23384.1"/>
    <property type="molecule type" value="Genomic_DNA"/>
</dbReference>
<gene>
    <name evidence="1" type="ORF">FG476_04660</name>
</gene>
<reference evidence="1" key="1">
    <citation type="submission" date="2019-05" db="EMBL/GenBank/DDBJ databases">
        <authorList>
            <person name="Castillo A."/>
            <person name="Giampetruzzi A."/>
            <person name="Landa B."/>
            <person name="Saponari M."/>
            <person name="Almeida R.P.P."/>
            <person name="Moralejo E."/>
            <person name="Marco-Noales E."/>
            <person name="Velasco-Amo M.P."/>
            <person name="Roman-Ecija M."/>
            <person name="Navarro I."/>
            <person name="Monterde A."/>
            <person name="Barbe S."/>
        </authorList>
    </citation>
    <scope>NUCLEOTIDE SEQUENCE</scope>
    <source>
        <strain evidence="1">XYL1981</strain>
    </source>
</reference>
<dbReference type="AlphaFoldDB" id="A0A9Q4MI62"/>
<protein>
    <submittedName>
        <fullName evidence="1">Uncharacterized protein</fullName>
    </submittedName>
</protein>
<dbReference type="Proteomes" id="UP000474061">
    <property type="component" value="Unassembled WGS sequence"/>
</dbReference>
<proteinExistence type="predicted"/>
<evidence type="ECO:0000313" key="2">
    <source>
        <dbReference type="Proteomes" id="UP000474061"/>
    </source>
</evidence>
<comment type="caution">
    <text evidence="1">The sequence shown here is derived from an EMBL/GenBank/DDBJ whole genome shotgun (WGS) entry which is preliminary data.</text>
</comment>
<name>A0A9Q4MI62_XYLFS</name>
<sequence>MVGTSAHACLLASLLVTLFDYYPSMSCCPVLNINSDHDVPAVMWYFFNKGDCGIIFIGKLWDNIWQPIHMLPR</sequence>
<organism evidence="1 2">
    <name type="scientific">Xylella fastidiosa subsp. multiplex</name>
    <dbReference type="NCBI Taxonomy" id="644357"/>
    <lineage>
        <taxon>Bacteria</taxon>
        <taxon>Pseudomonadati</taxon>
        <taxon>Pseudomonadota</taxon>
        <taxon>Gammaproteobacteria</taxon>
        <taxon>Lysobacterales</taxon>
        <taxon>Lysobacteraceae</taxon>
        <taxon>Xylella</taxon>
    </lineage>
</organism>
<reference evidence="1" key="2">
    <citation type="journal article" date="2020" name="Appl. Environ. Microbiol.">
        <title>Multiple intercontinental introductions associated with the emergence of a plant pathogen in Europe.</title>
        <authorList>
            <person name="Landa B.B."/>
            <person name="Castillo A.I."/>
            <person name="Giampetruzzi A."/>
            <person name="Kahn A."/>
            <person name="Roman-Ecija M."/>
            <person name="Velasco-Amo M.P."/>
            <person name="Navas-Cortes J.A."/>
            <person name="Marco-Noales E."/>
            <person name="Barbe S."/>
            <person name="Moralejo E."/>
            <person name="Coletta-Filho H.D."/>
            <person name="Saldarelli P."/>
            <person name="Saponari M."/>
            <person name="Almeida R.P.P."/>
        </authorList>
    </citation>
    <scope>NUCLEOTIDE SEQUENCE</scope>
    <source>
        <strain evidence="1">XYL1981</strain>
    </source>
</reference>
<accession>A0A9Q4MI62</accession>
<evidence type="ECO:0000313" key="1">
    <source>
        <dbReference type="EMBL" id="MRU23384.1"/>
    </source>
</evidence>